<name>A0A5B1CRP4_9BACT</name>
<keyword evidence="2" id="KW-1185">Reference proteome</keyword>
<dbReference type="RefSeq" id="WP_068259626.1">
    <property type="nucleotide sequence ID" value="NZ_VRLW01000001.1"/>
</dbReference>
<gene>
    <name evidence="1" type="ORF">LF1_48740</name>
</gene>
<reference evidence="1 2" key="1">
    <citation type="submission" date="2019-08" db="EMBL/GenBank/DDBJ databases">
        <title>Deep-cultivation of Planctomycetes and their phenomic and genomic characterization uncovers novel biology.</title>
        <authorList>
            <person name="Wiegand S."/>
            <person name="Jogler M."/>
            <person name="Boedeker C."/>
            <person name="Pinto D."/>
            <person name="Vollmers J."/>
            <person name="Rivas-Marin E."/>
            <person name="Kohn T."/>
            <person name="Peeters S.H."/>
            <person name="Heuer A."/>
            <person name="Rast P."/>
            <person name="Oberbeckmann S."/>
            <person name="Bunk B."/>
            <person name="Jeske O."/>
            <person name="Meyerdierks A."/>
            <person name="Storesund J.E."/>
            <person name="Kallscheuer N."/>
            <person name="Luecker S."/>
            <person name="Lage O.M."/>
            <person name="Pohl T."/>
            <person name="Merkel B.J."/>
            <person name="Hornburger P."/>
            <person name="Mueller R.-W."/>
            <person name="Bruemmer F."/>
            <person name="Labrenz M."/>
            <person name="Spormann A.M."/>
            <person name="Op Den Camp H."/>
            <person name="Overmann J."/>
            <person name="Amann R."/>
            <person name="Jetten M.S.M."/>
            <person name="Mascher T."/>
            <person name="Medema M.H."/>
            <person name="Devos D.P."/>
            <person name="Kaster A.-K."/>
            <person name="Ovreas L."/>
            <person name="Rohde M."/>
            <person name="Galperin M.Y."/>
            <person name="Jogler C."/>
        </authorList>
    </citation>
    <scope>NUCLEOTIDE SEQUENCE [LARGE SCALE GENOMIC DNA]</scope>
    <source>
        <strain evidence="1 2">LF1</strain>
    </source>
</reference>
<comment type="caution">
    <text evidence="1">The sequence shown here is derived from an EMBL/GenBank/DDBJ whole genome shotgun (WGS) entry which is preliminary data.</text>
</comment>
<sequence>MKQSPQVGDLPLPSSADVSHRIYRNAEENRVLRSLHRLLLKLERSRCQPNAIHKDGEASNDE</sequence>
<dbReference type="EMBL" id="VRLW01000001">
    <property type="protein sequence ID" value="KAA1262310.1"/>
    <property type="molecule type" value="Genomic_DNA"/>
</dbReference>
<dbReference type="AlphaFoldDB" id="A0A5B1CRP4"/>
<organism evidence="1 2">
    <name type="scientific">Rubripirellula obstinata</name>
    <dbReference type="NCBI Taxonomy" id="406547"/>
    <lineage>
        <taxon>Bacteria</taxon>
        <taxon>Pseudomonadati</taxon>
        <taxon>Planctomycetota</taxon>
        <taxon>Planctomycetia</taxon>
        <taxon>Pirellulales</taxon>
        <taxon>Pirellulaceae</taxon>
        <taxon>Rubripirellula</taxon>
    </lineage>
</organism>
<proteinExistence type="predicted"/>
<protein>
    <submittedName>
        <fullName evidence="1">Uncharacterized protein</fullName>
    </submittedName>
</protein>
<evidence type="ECO:0000313" key="1">
    <source>
        <dbReference type="EMBL" id="KAA1262310.1"/>
    </source>
</evidence>
<evidence type="ECO:0000313" key="2">
    <source>
        <dbReference type="Proteomes" id="UP000322699"/>
    </source>
</evidence>
<dbReference type="Proteomes" id="UP000322699">
    <property type="component" value="Unassembled WGS sequence"/>
</dbReference>
<accession>A0A5B1CRP4</accession>